<keyword evidence="7" id="KW-0256">Endoplasmic reticulum</keyword>
<evidence type="ECO:0000256" key="3">
    <source>
        <dbReference type="ARBA" id="ARBA00004760"/>
    </source>
</evidence>
<accession>A0A9N9RR94</accession>
<evidence type="ECO:0000256" key="9">
    <source>
        <dbReference type="ARBA" id="ARBA00023098"/>
    </source>
</evidence>
<keyword evidence="8 14" id="KW-1133">Transmembrane helix</keyword>
<feature type="transmembrane region" description="Helical" evidence="14">
    <location>
        <begin position="182"/>
        <end position="200"/>
    </location>
</feature>
<dbReference type="Pfam" id="PF03798">
    <property type="entry name" value="TRAM_LAG1_CLN8"/>
    <property type="match status" value="1"/>
</dbReference>
<evidence type="ECO:0000256" key="6">
    <source>
        <dbReference type="ARBA" id="ARBA00022692"/>
    </source>
</evidence>
<dbReference type="SMART" id="SM00389">
    <property type="entry name" value="HOX"/>
    <property type="match status" value="1"/>
</dbReference>
<dbReference type="InterPro" id="IPR006634">
    <property type="entry name" value="TLC-dom"/>
</dbReference>
<keyword evidence="10 14" id="KW-0472">Membrane</keyword>
<evidence type="ECO:0000256" key="13">
    <source>
        <dbReference type="RuleBase" id="RU000682"/>
    </source>
</evidence>
<reference evidence="16" key="1">
    <citation type="submission" date="2022-01" db="EMBL/GenBank/DDBJ databases">
        <authorList>
            <person name="King R."/>
        </authorList>
    </citation>
    <scope>NUCLEOTIDE SEQUENCE</scope>
</reference>
<feature type="transmembrane region" description="Helical" evidence="14">
    <location>
        <begin position="207"/>
        <end position="227"/>
    </location>
</feature>
<sequence>MEQVLEKYWNEKFWLPENITWKDLEPGIRDGIIYRNYNDLLWSIPLAIVITALRSCCIKYFFIPLGRFLQIKSKKVKTPFENAVLEKMFKKCHKLPSDMELANLKKQTDISKREIERWWRKRRAHDRPTSKDKFGENCWRFLFYSLNFIFGLSILWNSSWMWNFIDMFRDYPRHSLENGLWWYYNITLAFYSSQTFLHFFETRRKDFWQMFVHHILTITLIMASWTVNGRFHE</sequence>
<keyword evidence="17" id="KW-1185">Reference proteome</keyword>
<evidence type="ECO:0000313" key="16">
    <source>
        <dbReference type="EMBL" id="CAG9801933.1"/>
    </source>
</evidence>
<dbReference type="PIRSF" id="PIRSF005225">
    <property type="entry name" value="LAG1_LAC1"/>
    <property type="match status" value="1"/>
</dbReference>
<dbReference type="InterPro" id="IPR009057">
    <property type="entry name" value="Homeodomain-like_sf"/>
</dbReference>
<dbReference type="Proteomes" id="UP001153620">
    <property type="component" value="Chromosome 2"/>
</dbReference>
<dbReference type="CDD" id="cd00086">
    <property type="entry name" value="homeodomain"/>
    <property type="match status" value="1"/>
</dbReference>
<dbReference type="AlphaFoldDB" id="A0A9N9RR94"/>
<keyword evidence="12 13" id="KW-0371">Homeobox</keyword>
<dbReference type="FunFam" id="1.10.10.60:FF:000020">
    <property type="entry name" value="Ceramide synthase 5"/>
    <property type="match status" value="1"/>
</dbReference>
<comment type="subcellular location">
    <subcellularLocation>
        <location evidence="2">Endoplasmic reticulum membrane</location>
        <topology evidence="2">Multi-pass membrane protein</topology>
    </subcellularLocation>
    <subcellularLocation>
        <location evidence="1 12 13">Nucleus</location>
    </subcellularLocation>
</comment>
<comment type="pathway">
    <text evidence="3">Lipid metabolism; sphingolipid metabolism.</text>
</comment>
<evidence type="ECO:0000256" key="5">
    <source>
        <dbReference type="ARBA" id="ARBA00022679"/>
    </source>
</evidence>
<proteinExistence type="predicted"/>
<dbReference type="SUPFAM" id="SSF46689">
    <property type="entry name" value="Homeodomain-like"/>
    <property type="match status" value="1"/>
</dbReference>
<dbReference type="GO" id="GO:0005789">
    <property type="term" value="C:endoplasmic reticulum membrane"/>
    <property type="evidence" value="ECO:0007669"/>
    <property type="project" value="UniProtKB-SubCell"/>
</dbReference>
<name>A0A9N9RR94_9DIPT</name>
<evidence type="ECO:0000256" key="10">
    <source>
        <dbReference type="ARBA" id="ARBA00023136"/>
    </source>
</evidence>
<keyword evidence="6 14" id="KW-0812">Transmembrane</keyword>
<evidence type="ECO:0000256" key="1">
    <source>
        <dbReference type="ARBA" id="ARBA00004123"/>
    </source>
</evidence>
<dbReference type="PROSITE" id="PS50071">
    <property type="entry name" value="HOMEOBOX_2"/>
    <property type="match status" value="1"/>
</dbReference>
<organism evidence="16 17">
    <name type="scientific">Chironomus riparius</name>
    <dbReference type="NCBI Taxonomy" id="315576"/>
    <lineage>
        <taxon>Eukaryota</taxon>
        <taxon>Metazoa</taxon>
        <taxon>Ecdysozoa</taxon>
        <taxon>Arthropoda</taxon>
        <taxon>Hexapoda</taxon>
        <taxon>Insecta</taxon>
        <taxon>Pterygota</taxon>
        <taxon>Neoptera</taxon>
        <taxon>Endopterygota</taxon>
        <taxon>Diptera</taxon>
        <taxon>Nematocera</taxon>
        <taxon>Chironomoidea</taxon>
        <taxon>Chironomidae</taxon>
        <taxon>Chironominae</taxon>
        <taxon>Chironomus</taxon>
    </lineage>
</organism>
<dbReference type="GO" id="GO:0005634">
    <property type="term" value="C:nucleus"/>
    <property type="evidence" value="ECO:0007669"/>
    <property type="project" value="UniProtKB-SubCell"/>
</dbReference>
<dbReference type="Pfam" id="PF00046">
    <property type="entry name" value="Homeodomain"/>
    <property type="match status" value="1"/>
</dbReference>
<keyword evidence="5" id="KW-0808">Transferase</keyword>
<keyword evidence="9" id="KW-0443">Lipid metabolism</keyword>
<dbReference type="PANTHER" id="PTHR12560:SF0">
    <property type="entry name" value="LD18904P"/>
    <property type="match status" value="1"/>
</dbReference>
<comment type="pathway">
    <text evidence="4">Sphingolipid metabolism.</text>
</comment>
<evidence type="ECO:0000256" key="12">
    <source>
        <dbReference type="PROSITE-ProRule" id="PRU00108"/>
    </source>
</evidence>
<evidence type="ECO:0000256" key="11">
    <source>
        <dbReference type="ARBA" id="ARBA00049036"/>
    </source>
</evidence>
<dbReference type="PANTHER" id="PTHR12560">
    <property type="entry name" value="LONGEVITY ASSURANCE FACTOR 1 LAG1"/>
    <property type="match status" value="1"/>
</dbReference>
<evidence type="ECO:0000256" key="2">
    <source>
        <dbReference type="ARBA" id="ARBA00004477"/>
    </source>
</evidence>
<dbReference type="GO" id="GO:0046513">
    <property type="term" value="P:ceramide biosynthetic process"/>
    <property type="evidence" value="ECO:0007669"/>
    <property type="project" value="InterPro"/>
</dbReference>
<protein>
    <recommendedName>
        <fullName evidence="15">Homeobox domain-containing protein</fullName>
    </recommendedName>
</protein>
<dbReference type="InterPro" id="IPR001356">
    <property type="entry name" value="HD"/>
</dbReference>
<dbReference type="OrthoDB" id="537032at2759"/>
<dbReference type="InterPro" id="IPR016439">
    <property type="entry name" value="Lag1/Lac1-like"/>
</dbReference>
<feature type="transmembrane region" description="Helical" evidence="14">
    <location>
        <begin position="40"/>
        <end position="62"/>
    </location>
</feature>
<dbReference type="EMBL" id="OU895878">
    <property type="protein sequence ID" value="CAG9801933.1"/>
    <property type="molecule type" value="Genomic_DNA"/>
</dbReference>
<evidence type="ECO:0000256" key="4">
    <source>
        <dbReference type="ARBA" id="ARBA00004991"/>
    </source>
</evidence>
<evidence type="ECO:0000256" key="8">
    <source>
        <dbReference type="ARBA" id="ARBA00022989"/>
    </source>
</evidence>
<feature type="domain" description="Homeobox" evidence="15">
    <location>
        <begin position="72"/>
        <end position="129"/>
    </location>
</feature>
<comment type="catalytic activity">
    <reaction evidence="11">
        <text>sphinganine + octadecanoyl-CoA = N-(octadecanoyl)-sphinganine + CoA + H(+)</text>
        <dbReference type="Rhea" id="RHEA:36547"/>
        <dbReference type="ChEBI" id="CHEBI:15378"/>
        <dbReference type="ChEBI" id="CHEBI:57287"/>
        <dbReference type="ChEBI" id="CHEBI:57394"/>
        <dbReference type="ChEBI" id="CHEBI:57817"/>
        <dbReference type="ChEBI" id="CHEBI:67033"/>
    </reaction>
    <physiologicalReaction direction="left-to-right" evidence="11">
        <dbReference type="Rhea" id="RHEA:36548"/>
    </physiologicalReaction>
</comment>
<dbReference type="GO" id="GO:0050291">
    <property type="term" value="F:sphingosine N-acyltransferase activity"/>
    <property type="evidence" value="ECO:0007669"/>
    <property type="project" value="InterPro"/>
</dbReference>
<keyword evidence="12 13" id="KW-0539">Nucleus</keyword>
<reference evidence="16" key="2">
    <citation type="submission" date="2022-10" db="EMBL/GenBank/DDBJ databases">
        <authorList>
            <consortium name="ENA_rothamsted_submissions"/>
            <consortium name="culmorum"/>
            <person name="King R."/>
        </authorList>
    </citation>
    <scope>NUCLEOTIDE SEQUENCE</scope>
</reference>
<evidence type="ECO:0000313" key="17">
    <source>
        <dbReference type="Proteomes" id="UP001153620"/>
    </source>
</evidence>
<feature type="transmembrane region" description="Helical" evidence="14">
    <location>
        <begin position="141"/>
        <end position="162"/>
    </location>
</feature>
<keyword evidence="12 13" id="KW-0238">DNA-binding</keyword>
<dbReference type="Gene3D" id="1.10.10.60">
    <property type="entry name" value="Homeodomain-like"/>
    <property type="match status" value="1"/>
</dbReference>
<feature type="DNA-binding region" description="Homeobox" evidence="12">
    <location>
        <begin position="74"/>
        <end position="130"/>
    </location>
</feature>
<evidence type="ECO:0000256" key="7">
    <source>
        <dbReference type="ARBA" id="ARBA00022824"/>
    </source>
</evidence>
<dbReference type="GO" id="GO:0003677">
    <property type="term" value="F:DNA binding"/>
    <property type="evidence" value="ECO:0007669"/>
    <property type="project" value="UniProtKB-UniRule"/>
</dbReference>
<evidence type="ECO:0000259" key="15">
    <source>
        <dbReference type="PROSITE" id="PS50071"/>
    </source>
</evidence>
<evidence type="ECO:0000256" key="14">
    <source>
        <dbReference type="SAM" id="Phobius"/>
    </source>
</evidence>
<gene>
    <name evidence="16" type="ORF">CHIRRI_LOCUS4853</name>
</gene>